<accession>A0A0F9SE41</accession>
<evidence type="ECO:0000313" key="1">
    <source>
        <dbReference type="EMBL" id="KKN27673.1"/>
    </source>
</evidence>
<protein>
    <submittedName>
        <fullName evidence="1">Uncharacterized protein</fullName>
    </submittedName>
</protein>
<dbReference type="AlphaFoldDB" id="A0A0F9SE41"/>
<organism evidence="1">
    <name type="scientific">marine sediment metagenome</name>
    <dbReference type="NCBI Taxonomy" id="412755"/>
    <lineage>
        <taxon>unclassified sequences</taxon>
        <taxon>metagenomes</taxon>
        <taxon>ecological metagenomes</taxon>
    </lineage>
</organism>
<proteinExistence type="predicted"/>
<gene>
    <name evidence="1" type="ORF">LCGC14_0861940</name>
</gene>
<name>A0A0F9SE41_9ZZZZ</name>
<feature type="non-terminal residue" evidence="1">
    <location>
        <position position="1"/>
    </location>
</feature>
<comment type="caution">
    <text evidence="1">The sequence shown here is derived from an EMBL/GenBank/DDBJ whole genome shotgun (WGS) entry which is preliminary data.</text>
</comment>
<dbReference type="EMBL" id="LAZR01002618">
    <property type="protein sequence ID" value="KKN27673.1"/>
    <property type="molecule type" value="Genomic_DNA"/>
</dbReference>
<reference evidence="1" key="1">
    <citation type="journal article" date="2015" name="Nature">
        <title>Complex archaea that bridge the gap between prokaryotes and eukaryotes.</title>
        <authorList>
            <person name="Spang A."/>
            <person name="Saw J.H."/>
            <person name="Jorgensen S.L."/>
            <person name="Zaremba-Niedzwiedzka K."/>
            <person name="Martijn J."/>
            <person name="Lind A.E."/>
            <person name="van Eijk R."/>
            <person name="Schleper C."/>
            <person name="Guy L."/>
            <person name="Ettema T.J."/>
        </authorList>
    </citation>
    <scope>NUCLEOTIDE SEQUENCE</scope>
</reference>
<sequence>NEEASFLSTFAGALARATDKIADNDLHADARMLLAGVIDSVVTGLGVHATDTIVPADGMRFLFMYETCCDMIDVAPLVISVVTPAGREKEVLGASYTLRHNLLAE</sequence>